<keyword evidence="2" id="KW-1185">Reference proteome</keyword>
<dbReference type="AlphaFoldDB" id="F0RNU4"/>
<gene>
    <name evidence="1" type="ordered locus">Deipr_1202</name>
</gene>
<reference evidence="2" key="1">
    <citation type="submission" date="2011-02" db="EMBL/GenBank/DDBJ databases">
        <title>The complete sequence of chromosome of Deinococcus proteolyticus DSM 20540.</title>
        <authorList>
            <consortium name="US DOE Joint Genome Institute (JGI-PGF)"/>
            <person name="Lucas S."/>
            <person name="Copeland A."/>
            <person name="Lapidus A."/>
            <person name="Bruce D."/>
            <person name="Goodwin L."/>
            <person name="Pitluck S."/>
            <person name="Kyrpides N."/>
            <person name="Mavromatis K."/>
            <person name="Pagani I."/>
            <person name="Ivanova N."/>
            <person name="Ovchinnikova G."/>
            <person name="Zeytun A."/>
            <person name="Detter J.C."/>
            <person name="Han C."/>
            <person name="Land M."/>
            <person name="Hauser L."/>
            <person name="Markowitz V."/>
            <person name="Cheng J.-F."/>
            <person name="Hugenholtz P."/>
            <person name="Woyke T."/>
            <person name="Wu D."/>
            <person name="Pukall R."/>
            <person name="Steenblock K."/>
            <person name="Brambilla E."/>
            <person name="Klenk H.-P."/>
            <person name="Eisen J.A."/>
        </authorList>
    </citation>
    <scope>NUCLEOTIDE SEQUENCE [LARGE SCALE GENOMIC DNA]</scope>
    <source>
        <strain evidence="2">ATCC 35074 / DSM 20540 / JCM 6276 / NBRC 101906 / NCIMB 13154 / VKM Ac-1939 / CCM 2703 / MRP</strain>
    </source>
</reference>
<reference evidence="1 2" key="2">
    <citation type="journal article" date="2012" name="Stand. Genomic Sci.">
        <title>Complete genome sequence of the orange-red pigmented, radioresistant Deinococcus proteolyticus type strain (MRP(T)).</title>
        <authorList>
            <person name="Copeland A."/>
            <person name="Zeytun A."/>
            <person name="Yassawong M."/>
            <person name="Nolan M."/>
            <person name="Lucas S."/>
            <person name="Hammon N."/>
            <person name="Deshpande S."/>
            <person name="Cheng J.F."/>
            <person name="Han C."/>
            <person name="Tapia R."/>
            <person name="Goodwin L.A."/>
            <person name="Pitluck S."/>
            <person name="Mavromatis K."/>
            <person name="Liolios K."/>
            <person name="Pagani I."/>
            <person name="Ivanova N."/>
            <person name="Mikhailova N."/>
            <person name="Pati A."/>
            <person name="Chen A."/>
            <person name="Palaniappan K."/>
            <person name="Land M."/>
            <person name="Hauser L."/>
            <person name="Jeffries C.D."/>
            <person name="Brambilla E.M."/>
            <person name="Rohde M."/>
            <person name="Sikorski J."/>
            <person name="Pukall R."/>
            <person name="Goker M."/>
            <person name="Detter J.C."/>
            <person name="Woyke T."/>
            <person name="Bristow J."/>
            <person name="Eisen J.A."/>
            <person name="Markowitz V."/>
            <person name="Hugenholtz P."/>
            <person name="Kyrpides N.C."/>
            <person name="Klenk H.P."/>
            <person name="Lapidus A."/>
        </authorList>
    </citation>
    <scope>NUCLEOTIDE SEQUENCE [LARGE SCALE GENOMIC DNA]</scope>
    <source>
        <strain evidence="2">ATCC 35074 / DSM 20540 / JCM 6276 / NBRC 101906 / NCIMB 13154 / VKM Ac-1939 / CCM 2703 / MRP</strain>
    </source>
</reference>
<dbReference type="HOGENOM" id="CLU_2011517_0_0_0"/>
<dbReference type="OrthoDB" id="9885316at2"/>
<dbReference type="RefSeq" id="WP_013614962.1">
    <property type="nucleotide sequence ID" value="NC_015161.1"/>
</dbReference>
<dbReference type="Proteomes" id="UP000007718">
    <property type="component" value="Chromosome"/>
</dbReference>
<dbReference type="STRING" id="693977.Deipr_1202"/>
<evidence type="ECO:0000313" key="2">
    <source>
        <dbReference type="Proteomes" id="UP000007718"/>
    </source>
</evidence>
<dbReference type="KEGG" id="dpt:Deipr_1202"/>
<accession>F0RNU4</accession>
<dbReference type="EMBL" id="CP002536">
    <property type="protein sequence ID" value="ADY26353.1"/>
    <property type="molecule type" value="Genomic_DNA"/>
</dbReference>
<organism evidence="1 2">
    <name type="scientific">Deinococcus proteolyticus (strain ATCC 35074 / DSM 20540 / JCM 6276 / NBRC 101906 / NCIMB 13154 / VKM Ac-1939 / CCM 2703 / MRP)</name>
    <dbReference type="NCBI Taxonomy" id="693977"/>
    <lineage>
        <taxon>Bacteria</taxon>
        <taxon>Thermotogati</taxon>
        <taxon>Deinococcota</taxon>
        <taxon>Deinococci</taxon>
        <taxon>Deinococcales</taxon>
        <taxon>Deinococcaceae</taxon>
        <taxon>Deinococcus</taxon>
    </lineage>
</organism>
<evidence type="ECO:0000313" key="1">
    <source>
        <dbReference type="EMBL" id="ADY26353.1"/>
    </source>
</evidence>
<name>F0RNU4_DEIPM</name>
<protein>
    <submittedName>
        <fullName evidence="1">Uncharacterized protein</fullName>
    </submittedName>
</protein>
<proteinExistence type="predicted"/>
<sequence length="123" mass="12867">MTRTSRLRLSALLLAPLLGGCLDSGGRTPVVSVTNTAPAIAGPVTVELGGETLEFGQLRSGEKRRISYRPAQASGVVVRWPGSVTALDRRIDPADPGGLGNDVNILLTPQGAVLDPKKNRAQN</sequence>
<dbReference type="PROSITE" id="PS51257">
    <property type="entry name" value="PROKAR_LIPOPROTEIN"/>
    <property type="match status" value="1"/>
</dbReference>